<proteinExistence type="predicted"/>
<evidence type="ECO:0000313" key="1">
    <source>
        <dbReference type="EMBL" id="EAQ91925.1"/>
    </source>
</evidence>
<dbReference type="InParanoid" id="Q2HHZ4"/>
<gene>
    <name evidence="1" type="ORF">CHGG_00160</name>
</gene>
<reference evidence="2" key="1">
    <citation type="journal article" date="2015" name="Genome Announc.">
        <title>Draft genome sequence of the cellulolytic fungus Chaetomium globosum.</title>
        <authorList>
            <person name="Cuomo C.A."/>
            <person name="Untereiner W.A."/>
            <person name="Ma L.-J."/>
            <person name="Grabherr M."/>
            <person name="Birren B.W."/>
        </authorList>
    </citation>
    <scope>NUCLEOTIDE SEQUENCE [LARGE SCALE GENOMIC DNA]</scope>
    <source>
        <strain evidence="2">ATCC 6205 / CBS 148.51 / DSM 1962 / NBRC 6347 / NRRL 1970</strain>
    </source>
</reference>
<keyword evidence="2" id="KW-1185">Reference proteome</keyword>
<name>Q2HHZ4_CHAGB</name>
<accession>Q2HHZ4</accession>
<dbReference type="GeneID" id="4387221"/>
<dbReference type="HOGENOM" id="CLU_2291357_0_0_1"/>
<dbReference type="AlphaFoldDB" id="Q2HHZ4"/>
<organism evidence="1 2">
    <name type="scientific">Chaetomium globosum (strain ATCC 6205 / CBS 148.51 / DSM 1962 / NBRC 6347 / NRRL 1970)</name>
    <name type="common">Soil fungus</name>
    <dbReference type="NCBI Taxonomy" id="306901"/>
    <lineage>
        <taxon>Eukaryota</taxon>
        <taxon>Fungi</taxon>
        <taxon>Dikarya</taxon>
        <taxon>Ascomycota</taxon>
        <taxon>Pezizomycotina</taxon>
        <taxon>Sordariomycetes</taxon>
        <taxon>Sordariomycetidae</taxon>
        <taxon>Sordariales</taxon>
        <taxon>Chaetomiaceae</taxon>
        <taxon>Chaetomium</taxon>
    </lineage>
</organism>
<dbReference type="EMBL" id="CH408029">
    <property type="protein sequence ID" value="EAQ91925.1"/>
    <property type="molecule type" value="Genomic_DNA"/>
</dbReference>
<protein>
    <submittedName>
        <fullName evidence="1">Uncharacterized protein</fullName>
    </submittedName>
</protein>
<dbReference type="Proteomes" id="UP000001056">
    <property type="component" value="Unassembled WGS sequence"/>
</dbReference>
<dbReference type="RefSeq" id="XP_001219381.1">
    <property type="nucleotide sequence ID" value="XM_001219380.1"/>
</dbReference>
<evidence type="ECO:0000313" key="2">
    <source>
        <dbReference type="Proteomes" id="UP000001056"/>
    </source>
</evidence>
<sequence length="101" mass="11517">MYPLSISKSMSPSSQYSYRVRKACAPHQSNSSARTRRREVVRSTVAEKYCVKKEQLSPSPRTLTRVSPATAFAALKRISRLRHKFRDSGLPNMRLFQNQGS</sequence>
<dbReference type="VEuPathDB" id="FungiDB:CHGG_00160"/>